<comment type="caution">
    <text evidence="1">The sequence shown here is derived from an EMBL/GenBank/DDBJ whole genome shotgun (WGS) entry which is preliminary data.</text>
</comment>
<accession>A0A7M3MH61</accession>
<sequence>MYRQIIENLQRQSKAFALLGLLLEEEYSQLQNRAPERVTQLEMQVHELVRQISEERQIIRAMVPNRMAALVAELPAELMAPDMVEDIECIIGLSETERRLPLAELLSNLLESVDEKEQGTVRQAEKNAELALALMDQNSAMAEYLYSQVTPEEKKETYSSKGRYKASRREAAMLNGRL</sequence>
<dbReference type="Proteomes" id="UP000448292">
    <property type="component" value="Unassembled WGS sequence"/>
</dbReference>
<dbReference type="EMBL" id="QMIE01000003">
    <property type="protein sequence ID" value="TVM18826.1"/>
    <property type="molecule type" value="Genomic_DNA"/>
</dbReference>
<reference evidence="1 2" key="1">
    <citation type="submission" date="2018-06" db="EMBL/GenBank/DDBJ databases">
        <title>Complete genome of Desulfovibrio indonesiensis P37SLT.</title>
        <authorList>
            <person name="Crispim J.S."/>
            <person name="Vidigal P.M.P."/>
            <person name="Silva L.C.F."/>
            <person name="Laguardia C.N."/>
            <person name="Araujo L.C."/>
            <person name="Dias R.S."/>
            <person name="Sousa M.P."/>
            <person name="Paula S.O."/>
            <person name="Silva C."/>
        </authorList>
    </citation>
    <scope>NUCLEOTIDE SEQUENCE [LARGE SCALE GENOMIC DNA]</scope>
    <source>
        <strain evidence="1 2">P37SLT</strain>
    </source>
</reference>
<dbReference type="AlphaFoldDB" id="A0A7M3MH61"/>
<keyword evidence="2" id="KW-1185">Reference proteome</keyword>
<evidence type="ECO:0008006" key="3">
    <source>
        <dbReference type="Google" id="ProtNLM"/>
    </source>
</evidence>
<gene>
    <name evidence="1" type="ORF">DPQ33_05000</name>
</gene>
<evidence type="ECO:0000313" key="2">
    <source>
        <dbReference type="Proteomes" id="UP000448292"/>
    </source>
</evidence>
<name>A0A7M3MH61_9BACT</name>
<organism evidence="1 2">
    <name type="scientific">Oceanidesulfovibrio indonesiensis</name>
    <dbReference type="NCBI Taxonomy" id="54767"/>
    <lineage>
        <taxon>Bacteria</taxon>
        <taxon>Pseudomonadati</taxon>
        <taxon>Thermodesulfobacteriota</taxon>
        <taxon>Desulfovibrionia</taxon>
        <taxon>Desulfovibrionales</taxon>
        <taxon>Desulfovibrionaceae</taxon>
        <taxon>Oceanidesulfovibrio</taxon>
    </lineage>
</organism>
<dbReference type="RefSeq" id="WP_144302096.1">
    <property type="nucleotide sequence ID" value="NZ_QMIE01000003.1"/>
</dbReference>
<evidence type="ECO:0000313" key="1">
    <source>
        <dbReference type="EMBL" id="TVM18826.1"/>
    </source>
</evidence>
<dbReference type="OrthoDB" id="5453528at2"/>
<protein>
    <recommendedName>
        <fullName evidence="3">Flagellar protein FlgN</fullName>
    </recommendedName>
</protein>
<proteinExistence type="predicted"/>